<comment type="caution">
    <text evidence="3">The sequence shown here is derived from an EMBL/GenBank/DDBJ whole genome shotgun (WGS) entry which is preliminary data.</text>
</comment>
<dbReference type="PANTHER" id="PTHR31424">
    <property type="entry name" value="PROTEIN CBG23806"/>
    <property type="match status" value="1"/>
</dbReference>
<feature type="compositionally biased region" description="Acidic residues" evidence="2">
    <location>
        <begin position="408"/>
        <end position="427"/>
    </location>
</feature>
<name>A0AAD8Y671_9STRA</name>
<dbReference type="PANTHER" id="PTHR31424:SF3">
    <property type="entry name" value="RING-TYPE DOMAIN-CONTAINING PROTEIN"/>
    <property type="match status" value="1"/>
</dbReference>
<dbReference type="EMBL" id="JATAAI010000017">
    <property type="protein sequence ID" value="KAK1739744.1"/>
    <property type="molecule type" value="Genomic_DNA"/>
</dbReference>
<evidence type="ECO:0000313" key="3">
    <source>
        <dbReference type="EMBL" id="KAK1739744.1"/>
    </source>
</evidence>
<feature type="region of interest" description="Disordered" evidence="2">
    <location>
        <begin position="373"/>
        <end position="447"/>
    </location>
</feature>
<organism evidence="3 4">
    <name type="scientific">Skeletonema marinoi</name>
    <dbReference type="NCBI Taxonomy" id="267567"/>
    <lineage>
        <taxon>Eukaryota</taxon>
        <taxon>Sar</taxon>
        <taxon>Stramenopiles</taxon>
        <taxon>Ochrophyta</taxon>
        <taxon>Bacillariophyta</taxon>
        <taxon>Coscinodiscophyceae</taxon>
        <taxon>Thalassiosirophycidae</taxon>
        <taxon>Thalassiosirales</taxon>
        <taxon>Skeletonemataceae</taxon>
        <taxon>Skeletonema</taxon>
        <taxon>Skeletonema marinoi-dohrnii complex</taxon>
    </lineage>
</organism>
<reference evidence="3" key="1">
    <citation type="submission" date="2023-06" db="EMBL/GenBank/DDBJ databases">
        <title>Survivors Of The Sea: Transcriptome response of Skeletonema marinoi to long-term dormancy.</title>
        <authorList>
            <person name="Pinder M.I.M."/>
            <person name="Kourtchenko O."/>
            <person name="Robertson E.K."/>
            <person name="Larsson T."/>
            <person name="Maumus F."/>
            <person name="Osuna-Cruz C.M."/>
            <person name="Vancaester E."/>
            <person name="Stenow R."/>
            <person name="Vandepoele K."/>
            <person name="Ploug H."/>
            <person name="Bruchert V."/>
            <person name="Godhe A."/>
            <person name="Topel M."/>
        </authorList>
    </citation>
    <scope>NUCLEOTIDE SEQUENCE</scope>
    <source>
        <strain evidence="3">R05AC</strain>
    </source>
</reference>
<dbReference type="Proteomes" id="UP001224775">
    <property type="component" value="Unassembled WGS sequence"/>
</dbReference>
<protein>
    <submittedName>
        <fullName evidence="3">Uncharacterized protein</fullName>
    </submittedName>
</protein>
<accession>A0AAD8Y671</accession>
<keyword evidence="4" id="KW-1185">Reference proteome</keyword>
<keyword evidence="1" id="KW-0175">Coiled coil</keyword>
<evidence type="ECO:0000256" key="1">
    <source>
        <dbReference type="SAM" id="Coils"/>
    </source>
</evidence>
<evidence type="ECO:0000256" key="2">
    <source>
        <dbReference type="SAM" id="MobiDB-lite"/>
    </source>
</evidence>
<dbReference type="AlphaFoldDB" id="A0AAD8Y671"/>
<feature type="coiled-coil region" evidence="1">
    <location>
        <begin position="456"/>
        <end position="504"/>
    </location>
</feature>
<gene>
    <name evidence="3" type="ORF">QTG54_009503</name>
</gene>
<proteinExistence type="predicted"/>
<sequence>MNETKLAAMFKHGNVNNTQQKAIMQHLRDHYGKKAFASLRKIAMFCEEHTTVNTGSIQYRYDGEDGVEETIDYYEKNIALEVQKQLGFALTRLKKSGVLIKRIDIVVGGDHGAGAFVLGAKVIVTFEDSTSHYFEVSVAEVTCRKDNAEILKRTIHDELTKGLEVMAKTQLHIDVHKNEKGDDVFTTTFGGSEREGSTRVKSISVILFVTGDLAWYACILGKESMSGHWCHLCKLSRTEFQDLAMEGEEWTTAAMLDTAKEVEDSHDNKPKYGVKSKLWWDFIPIKNYVVPLLHTLIGIGNDLLDSLRDSVDNQIERISPAESRARSSLTTVEGTINETVAKRDAFDASADGKKLKSLKAKIRVRKQALKKLGSLQEEQQDTQQQADEANIPIDDYLDDVDTFVTDADNGDEITSEEEDNDDTDDNTDNNAAATDEESNTAPPVDDANTAAVTQQIQGKRAELAQFTTEAKALQAKRDKITKRLNQARQYVSRLKEKLSAWRSERKKKDGIESKMDKVLKEVGVEIQRYHGGSLTGKDILRVVANATEIFDAFAKIFKEHKRNGCVLDDDQIDNLCAGYKLTFLLWDGAFSHARKVNPSDHDRNMRLSIVMSRWVALSRRRCT</sequence>
<evidence type="ECO:0000313" key="4">
    <source>
        <dbReference type="Proteomes" id="UP001224775"/>
    </source>
</evidence>